<proteinExistence type="predicted"/>
<keyword evidence="2" id="KW-1185">Reference proteome</keyword>
<reference evidence="1 2" key="1">
    <citation type="submission" date="2024-01" db="EMBL/GenBank/DDBJ databases">
        <title>The complete chloroplast genome sequence of Lithospermum erythrorhizon: insights into the phylogenetic relationship among Boraginaceae species and the maternal lineages of purple gromwells.</title>
        <authorList>
            <person name="Okada T."/>
            <person name="Watanabe K."/>
        </authorList>
    </citation>
    <scope>NUCLEOTIDE SEQUENCE [LARGE SCALE GENOMIC DNA]</scope>
</reference>
<sequence length="209" mass="23066">MFSERPSMFPRVAMTTKRKPRASMVLDPTSAAPHATIPAAKVLSMLKSPTKEIPASTSQPSIRAKKLALKKKTTQLLAQDWGGAALLEEAIHQRKGKEAAIGPALHEYDGRYLELPYALPNLEVNSEAPWNSRKFNFHTVKSLLSKKALNGAYVLEKRSDHLAPVNYTASKQVEVLKKVVATKNSLLKGAKEELLTNRVTPRVLSKTTE</sequence>
<accession>A0AAV3PMC9</accession>
<protein>
    <submittedName>
        <fullName evidence="1">Uncharacterized protein</fullName>
    </submittedName>
</protein>
<name>A0AAV3PMC9_LITER</name>
<organism evidence="1 2">
    <name type="scientific">Lithospermum erythrorhizon</name>
    <name type="common">Purple gromwell</name>
    <name type="synonym">Lithospermum officinale var. erythrorhizon</name>
    <dbReference type="NCBI Taxonomy" id="34254"/>
    <lineage>
        <taxon>Eukaryota</taxon>
        <taxon>Viridiplantae</taxon>
        <taxon>Streptophyta</taxon>
        <taxon>Embryophyta</taxon>
        <taxon>Tracheophyta</taxon>
        <taxon>Spermatophyta</taxon>
        <taxon>Magnoliopsida</taxon>
        <taxon>eudicotyledons</taxon>
        <taxon>Gunneridae</taxon>
        <taxon>Pentapetalae</taxon>
        <taxon>asterids</taxon>
        <taxon>lamiids</taxon>
        <taxon>Boraginales</taxon>
        <taxon>Boraginaceae</taxon>
        <taxon>Boraginoideae</taxon>
        <taxon>Lithospermeae</taxon>
        <taxon>Lithospermum</taxon>
    </lineage>
</organism>
<gene>
    <name evidence="1" type="ORF">LIER_10907</name>
</gene>
<evidence type="ECO:0000313" key="2">
    <source>
        <dbReference type="Proteomes" id="UP001454036"/>
    </source>
</evidence>
<evidence type="ECO:0000313" key="1">
    <source>
        <dbReference type="EMBL" id="GAA0152423.1"/>
    </source>
</evidence>
<dbReference type="EMBL" id="BAABME010001982">
    <property type="protein sequence ID" value="GAA0152423.1"/>
    <property type="molecule type" value="Genomic_DNA"/>
</dbReference>
<dbReference type="AlphaFoldDB" id="A0AAV3PMC9"/>
<comment type="caution">
    <text evidence="1">The sequence shown here is derived from an EMBL/GenBank/DDBJ whole genome shotgun (WGS) entry which is preliminary data.</text>
</comment>
<dbReference type="Proteomes" id="UP001454036">
    <property type="component" value="Unassembled WGS sequence"/>
</dbReference>